<evidence type="ECO:0000313" key="5">
    <source>
        <dbReference type="EMBL" id="JAP96638.1"/>
    </source>
</evidence>
<dbReference type="GO" id="GO:0004165">
    <property type="term" value="F:delta(3)-delta(2)-enoyl-CoA isomerase activity"/>
    <property type="evidence" value="ECO:0007669"/>
    <property type="project" value="UniProtKB-ARBA"/>
</dbReference>
<dbReference type="InterPro" id="IPR029045">
    <property type="entry name" value="ClpP/crotonase-like_dom_sf"/>
</dbReference>
<dbReference type="PANTHER" id="PTHR43684">
    <property type="match status" value="1"/>
</dbReference>
<feature type="compositionally biased region" description="Basic and acidic residues" evidence="4">
    <location>
        <begin position="506"/>
        <end position="515"/>
    </location>
</feature>
<evidence type="ECO:0000256" key="1">
    <source>
        <dbReference type="ARBA" id="ARBA00004275"/>
    </source>
</evidence>
<feature type="compositionally biased region" description="Low complexity" evidence="4">
    <location>
        <begin position="139"/>
        <end position="172"/>
    </location>
</feature>
<dbReference type="GO" id="GO:0005777">
    <property type="term" value="C:peroxisome"/>
    <property type="evidence" value="ECO:0007669"/>
    <property type="project" value="UniProtKB-SubCell"/>
</dbReference>
<comment type="subcellular location">
    <subcellularLocation>
        <location evidence="1">Peroxisome</location>
    </subcellularLocation>
</comment>
<feature type="compositionally biased region" description="Basic residues" evidence="4">
    <location>
        <begin position="538"/>
        <end position="550"/>
    </location>
</feature>
<feature type="region of interest" description="Disordered" evidence="4">
    <location>
        <begin position="280"/>
        <end position="661"/>
    </location>
</feature>
<evidence type="ECO:0000256" key="3">
    <source>
        <dbReference type="ARBA" id="ARBA00023235"/>
    </source>
</evidence>
<dbReference type="CDD" id="cd06558">
    <property type="entry name" value="crotonase-like"/>
    <property type="match status" value="1"/>
</dbReference>
<protein>
    <submittedName>
        <fullName evidence="5">Chromodomain Y-like protein</fullName>
    </submittedName>
</protein>
<feature type="region of interest" description="Disordered" evidence="4">
    <location>
        <begin position="697"/>
        <end position="717"/>
    </location>
</feature>
<dbReference type="Gene3D" id="3.90.226.10">
    <property type="entry name" value="2-enoyl-CoA Hydratase, Chain A, domain 1"/>
    <property type="match status" value="1"/>
</dbReference>
<keyword evidence="2" id="KW-0576">Peroxisome</keyword>
<sequence>MSCEGPVNVSTSSPETLEEKVDSDPPATILELVGEPIACAASEIVETAEISFVTSEDLKAVELSKEVVDLPKAVLVESGALQLVETPEDVETVVEEELLLVAVEEPPRIGEPPTAVEPSISEKPPTAVESSISEKPLTAVEAVEPLEPVEPSLAAEPPKQSEPPVAAEVPVPDESPKIYETLKPAEPLAVAEAPKTASVAAELSKAVESPLKAAWASKAAELSKPPRCVTRAPRKAPYTSSLITQSDIAQEILARAEKKRQTFPDAVDVLVAMKSSSQIRIPTMTDPVPHTSPPKLPKLRDENTLDAKDLLLILQDGADGNEQKPKTAKSRNPRPKLDLKIDPDLERELALKQLMEFSKKTERKPRNSGSNNNVEGEQRVKRARIAKQDKPMRALKKDKNPKGVVKTIKPNNKQLKINKMLKTNRQEKNSKPEKNNRQEKSGKQDKSPVKSPIKQEKSIVKQEKLTKIKQEKDIKQEKVETKEEPVKPKKRASAASASNGPPAKRSNRELARLLQDEGAINMLYDIEKGNNPENKSRLSSKTRLKKVLKKKAQDVKEAILAATSTAGSHRSMRTSDKRKQSVDSVGPESSAEDPPQETISPTKPLPTFQEAFQQTAEASKIIRRHSSSSSYSSRGSSPRRMSVDRDRSPSSSETTPSKIDLLNLTATLAELHQESPSTEFLPQSAQASEFLPQSTPFVDSEAVPRSSPQPAASKATISERTEKLIEMKVRELNLQPHHGAIIKRLIVDKKNGLKERLQSEFAVKFKAALPHDNHTESTPKAPGVKLNMQALQLLKAKTQNLVSSLDTPPPATTSPSKPVWKSLVEEDWDSGDDDPDDPAPVKSIKVEEDRGFSKTMEQDISIIAENMLARLKAGVPITQLGSLLNKPSAKEGKTTTSSTSLNDRRTVPVEAAEIRLLRASSPPTESQIEELTSIPQSVDGPVPGSDVRLERMNAIIRLYIKPTTCRLPNSLNVKVMNELTQALTYLESSSDTRVIVLVFPPLHEAMAAISDSENDPDYREQPPDVCAGRISPAFRSGQHIVEVLPTDQVNHCNGIDLLSLCAESQDERRQAATQTATAIKDLTHKLATCSRLLCTAVSGKAIGLSVVLLAYCDFVLADETASFSTPYTQLGYLPEAAATHTLPHIIGRRKTSWLLLGNGTLTASEAEVCGLVTRVVLRRSHLAHELNTLARSLASTSLLASESAKGMMYHSIRSTISNLLSTEAKVLETHWSAPDTQHRMKNFAVQLILDMHKAQWKERESRVKDAEVEIIRSQAVSGQSEEFEVPSQQLVFEEPSDHLGIEPLQPVDELHFEDPTVELQMPTEDHEYELQQLR</sequence>
<feature type="compositionally biased region" description="Basic and acidic residues" evidence="4">
    <location>
        <begin position="424"/>
        <end position="487"/>
    </location>
</feature>
<feature type="compositionally biased region" description="Basic and acidic residues" evidence="4">
    <location>
        <begin position="525"/>
        <end position="536"/>
    </location>
</feature>
<reference evidence="5" key="1">
    <citation type="journal article" date="2016" name="Gigascience">
        <title>De novo construction of an expanded transcriptome assembly for the western tarnished plant bug, Lygus hesperus.</title>
        <authorList>
            <person name="Tassone E.E."/>
            <person name="Geib S.M."/>
            <person name="Hall B."/>
            <person name="Fabrick J.A."/>
            <person name="Brent C.S."/>
            <person name="Hull J.J."/>
        </authorList>
    </citation>
    <scope>NUCLEOTIDE SEQUENCE</scope>
</reference>
<name>A0A146KKJ0_LYGHE</name>
<dbReference type="InterPro" id="IPR001753">
    <property type="entry name" value="Enoyl-CoA_hydra/iso"/>
</dbReference>
<dbReference type="EMBL" id="GDHC01021990">
    <property type="protein sequence ID" value="JAP96638.1"/>
    <property type="molecule type" value="Transcribed_RNA"/>
</dbReference>
<dbReference type="InterPro" id="IPR051053">
    <property type="entry name" value="ECH/Chromodomain_protein"/>
</dbReference>
<evidence type="ECO:0000256" key="4">
    <source>
        <dbReference type="SAM" id="MobiDB-lite"/>
    </source>
</evidence>
<dbReference type="PANTHER" id="PTHR43684:SF1">
    <property type="entry name" value="ENOYL-COA DELTA ISOMERASE 2"/>
    <property type="match status" value="1"/>
</dbReference>
<gene>
    <name evidence="5" type="primary">CDYL_1</name>
    <name evidence="5" type="ORF">g.89101</name>
</gene>
<dbReference type="SUPFAM" id="SSF52096">
    <property type="entry name" value="ClpP/crotonase"/>
    <property type="match status" value="1"/>
</dbReference>
<feature type="compositionally biased region" description="Basic and acidic residues" evidence="4">
    <location>
        <begin position="298"/>
        <end position="309"/>
    </location>
</feature>
<feature type="compositionally biased region" description="Basic and acidic residues" evidence="4">
    <location>
        <begin position="376"/>
        <end position="401"/>
    </location>
</feature>
<feature type="compositionally biased region" description="Low complexity" evidence="4">
    <location>
        <begin position="627"/>
        <end position="640"/>
    </location>
</feature>
<evidence type="ECO:0000256" key="2">
    <source>
        <dbReference type="ARBA" id="ARBA00023140"/>
    </source>
</evidence>
<keyword evidence="3" id="KW-0413">Isomerase</keyword>
<proteinExistence type="predicted"/>
<organism evidence="5">
    <name type="scientific">Lygus hesperus</name>
    <name type="common">Western plant bug</name>
    <dbReference type="NCBI Taxonomy" id="30085"/>
    <lineage>
        <taxon>Eukaryota</taxon>
        <taxon>Metazoa</taxon>
        <taxon>Ecdysozoa</taxon>
        <taxon>Arthropoda</taxon>
        <taxon>Hexapoda</taxon>
        <taxon>Insecta</taxon>
        <taxon>Pterygota</taxon>
        <taxon>Neoptera</taxon>
        <taxon>Paraneoptera</taxon>
        <taxon>Hemiptera</taxon>
        <taxon>Heteroptera</taxon>
        <taxon>Panheteroptera</taxon>
        <taxon>Cimicomorpha</taxon>
        <taxon>Miridae</taxon>
        <taxon>Mirini</taxon>
        <taxon>Lygus</taxon>
    </lineage>
</organism>
<feature type="compositionally biased region" description="Polar residues" evidence="4">
    <location>
        <begin position="706"/>
        <end position="716"/>
    </location>
</feature>
<feature type="compositionally biased region" description="Basic and acidic residues" evidence="4">
    <location>
        <begin position="335"/>
        <end position="350"/>
    </location>
</feature>
<feature type="region of interest" description="Disordered" evidence="4">
    <location>
        <begin position="1"/>
        <end position="23"/>
    </location>
</feature>
<accession>A0A146KKJ0</accession>
<dbReference type="Pfam" id="PF00378">
    <property type="entry name" value="ECH_1"/>
    <property type="match status" value="1"/>
</dbReference>
<feature type="region of interest" description="Disordered" evidence="4">
    <location>
        <begin position="104"/>
        <end position="172"/>
    </location>
</feature>